<dbReference type="Pfam" id="PF00196">
    <property type="entry name" value="GerE"/>
    <property type="match status" value="1"/>
</dbReference>
<dbReference type="SMART" id="SM00220">
    <property type="entry name" value="S_TKc"/>
    <property type="match status" value="1"/>
</dbReference>
<dbReference type="SUPFAM" id="SSF56112">
    <property type="entry name" value="Protein kinase-like (PK-like)"/>
    <property type="match status" value="1"/>
</dbReference>
<evidence type="ECO:0000259" key="5">
    <source>
        <dbReference type="PROSITE" id="PS50043"/>
    </source>
</evidence>
<evidence type="ECO:0000256" key="3">
    <source>
        <dbReference type="SAM" id="MobiDB-lite"/>
    </source>
</evidence>
<dbReference type="CDD" id="cd06170">
    <property type="entry name" value="LuxR_C_like"/>
    <property type="match status" value="1"/>
</dbReference>
<evidence type="ECO:0000256" key="1">
    <source>
        <dbReference type="ARBA" id="ARBA00023015"/>
    </source>
</evidence>
<dbReference type="PANTHER" id="PTHR43642">
    <property type="entry name" value="HYBRID SIGNAL TRANSDUCTION HISTIDINE KINASE G"/>
    <property type="match status" value="1"/>
</dbReference>
<dbReference type="Gene3D" id="3.40.50.300">
    <property type="entry name" value="P-loop containing nucleotide triphosphate hydrolases"/>
    <property type="match status" value="1"/>
</dbReference>
<dbReference type="Pfam" id="PF01590">
    <property type="entry name" value="GAF"/>
    <property type="match status" value="1"/>
</dbReference>
<feature type="compositionally biased region" description="Acidic residues" evidence="3">
    <location>
        <begin position="1402"/>
        <end position="1415"/>
    </location>
</feature>
<evidence type="ECO:0000313" key="7">
    <source>
        <dbReference type="Proteomes" id="UP001597262"/>
    </source>
</evidence>
<dbReference type="RefSeq" id="WP_379319376.1">
    <property type="nucleotide sequence ID" value="NZ_JBHTLM010000007.1"/>
</dbReference>
<dbReference type="PROSITE" id="PS50011">
    <property type="entry name" value="PROTEIN_KINASE_DOM"/>
    <property type="match status" value="1"/>
</dbReference>
<dbReference type="SUPFAM" id="SSF52540">
    <property type="entry name" value="P-loop containing nucleoside triphosphate hydrolases"/>
    <property type="match status" value="1"/>
</dbReference>
<dbReference type="InterPro" id="IPR029016">
    <property type="entry name" value="GAF-like_dom_sf"/>
</dbReference>
<feature type="region of interest" description="Disordered" evidence="3">
    <location>
        <begin position="1396"/>
        <end position="1415"/>
    </location>
</feature>
<dbReference type="SUPFAM" id="SSF46894">
    <property type="entry name" value="C-terminal effector domain of the bipartite response regulators"/>
    <property type="match status" value="1"/>
</dbReference>
<proteinExistence type="predicted"/>
<comment type="caution">
    <text evidence="6">The sequence shown here is derived from an EMBL/GenBank/DDBJ whole genome shotgun (WGS) entry which is preliminary data.</text>
</comment>
<dbReference type="SMART" id="SM00421">
    <property type="entry name" value="HTH_LUXR"/>
    <property type="match status" value="1"/>
</dbReference>
<sequence length="1482" mass="168375">MENHHHNESGSAGAETGQVVSDMTLRTYLNRFTYIEPEVFVKIARSMTACVGKLHQQQILHLDLRPERIAIHPTTLHVDLKDSEVAVYRTADGYIRPGESGASEASLPYCSPENTGRMQRPIDERSDLYSLGVIFYEMLAGVLPFQSDNPLEWIYMHLTQTPPHLRDRSQRLPDGLESIVMKLLEKNPDNRYQNTGYLIADLDKIGQFQQTLFIEQGFYGRENEISILSQAFYSTCLGSTEIVYVSGEAGIGKTSLIEEVFRKQQLTRNFFYITGKFEQISRESPYHAIIQAFRGLMRHLLGQRKDQIELWRQKLKIALGINANVITEIIPEAGLILGDTSPAEKLQAPETQKRFFYVFRKFVQVLATKEHPLVLVIDDLQWADFSSLQLIHALLCDPECQYLMFVCAYRDSEMDGSKLPGYAPDGRGIDQTTTVRQIYLYPLSLAQMNQIVMETLNSSAEDTLPLTELLYHQSKGNPFHFKQIWLRLQDDHILRYNEKLRCWKWDLGRIIEQIPSYAIDDLIEHKLSRLPAASQELLHVAACVGSSFEPHLIACVMDRPAAEMSAEWSYIEAEGLLLSSETDKFHFAHDNIQKLAYSRIDDISKQDIHIRIGRCLLERNAPDGDMSFDIVNHLNRGSQKIADDHELMRLIKLNLEAGNRAKASSAYDVALGFFNKAIELLDVKAWNGEFELTFELHAQKAECEYLCGNYEASNREIEVLLAHARSSIERSRVQMTQIMQYVNQGKYLESTALGLECLREHEIYISPNPEGSMLEMEEKRIDMLLQDQFDKLTHLEEMTDPDQIAAMNLIYAIIASTFFSDKKVFFLLICRAIELSLKHGNTPASAAIYSSFGMLLGISYGKYDKGTELAKIAIELSERYNVTSIKSLTYMMFGGVLCQFAGDAREGDDDLVKALRFGLDSGDYVYASYAMGAHVNSLYTRASLSDLAKTIAEYLTVLATTKDEFVRQNFFLYQGWIKALQGGTSAPDSFSDAEFNEEEFLNRVSQDDTAATSLFQYCTYKTQLCYLLGRFEESARWAEQAKGYENYATHLPHLPECLFYESLAVLAVYEPLQDISDKLYVNLRRFKTWAQLSPANFLPRRYLLEAEFSRAIGDEEAAEEMYDKALRKAREYDDIHTKCIASELAAKYYAARKQRKTALFYLHQTIDGYNEWELKLKTTELEELQREWQTEEEIVLIPKSEPIEAGLSQAAPGKETTGYEHQPAFIRNEDQSVILKMTQAIAGQPDTDAAMAEMMNMVMKYAGASKGALLVGSDDAPIIQIYADPQIPAISSPLAMNDQTMGQLPEGIIRYVFRTQEEIYYTSEEDSWLIHNPYFAMHHPQSALCIPVKVNSTMLGVLYLENRHTNGVFTPDRMSVLQSMASLGIMMCVLQSEQSPSLAEPELGEETQSEPDGMEENLTEREFEVLALLAAGLSNKEIADRLIIAIGTVKVHVKNIFAKLKVNRRTKAIAQAKELKLLKRRV</sequence>
<protein>
    <submittedName>
        <fullName evidence="6">AAA family ATPase</fullName>
    </submittedName>
</protein>
<dbReference type="Pfam" id="PF00069">
    <property type="entry name" value="Pkinase"/>
    <property type="match status" value="1"/>
</dbReference>
<dbReference type="Pfam" id="PF13191">
    <property type="entry name" value="AAA_16"/>
    <property type="match status" value="1"/>
</dbReference>
<dbReference type="Proteomes" id="UP001597262">
    <property type="component" value="Unassembled WGS sequence"/>
</dbReference>
<dbReference type="InterPro" id="IPR000719">
    <property type="entry name" value="Prot_kinase_dom"/>
</dbReference>
<accession>A0ABW3RXN6</accession>
<dbReference type="InterPro" id="IPR003018">
    <property type="entry name" value="GAF"/>
</dbReference>
<dbReference type="PANTHER" id="PTHR43642:SF1">
    <property type="entry name" value="HYBRID SIGNAL TRANSDUCTION HISTIDINE KINASE G"/>
    <property type="match status" value="1"/>
</dbReference>
<dbReference type="EMBL" id="JBHTLM010000007">
    <property type="protein sequence ID" value="MFD1176926.1"/>
    <property type="molecule type" value="Genomic_DNA"/>
</dbReference>
<dbReference type="SUPFAM" id="SSF55781">
    <property type="entry name" value="GAF domain-like"/>
    <property type="match status" value="1"/>
</dbReference>
<keyword evidence="1" id="KW-0805">Transcription regulation</keyword>
<gene>
    <name evidence="6" type="ORF">ACFQ3W_11525</name>
</gene>
<dbReference type="PROSITE" id="PS50043">
    <property type="entry name" value="HTH_LUXR_2"/>
    <property type="match status" value="1"/>
</dbReference>
<evidence type="ECO:0000313" key="6">
    <source>
        <dbReference type="EMBL" id="MFD1176926.1"/>
    </source>
</evidence>
<name>A0ABW3RXN6_9BACL</name>
<dbReference type="Gene3D" id="3.30.450.40">
    <property type="match status" value="1"/>
</dbReference>
<keyword evidence="2" id="KW-0804">Transcription</keyword>
<feature type="domain" description="HTH luxR-type" evidence="5">
    <location>
        <begin position="1411"/>
        <end position="1476"/>
    </location>
</feature>
<dbReference type="InterPro" id="IPR011009">
    <property type="entry name" value="Kinase-like_dom_sf"/>
</dbReference>
<reference evidence="7" key="1">
    <citation type="journal article" date="2019" name="Int. J. Syst. Evol. Microbiol.">
        <title>The Global Catalogue of Microorganisms (GCM) 10K type strain sequencing project: providing services to taxonomists for standard genome sequencing and annotation.</title>
        <authorList>
            <consortium name="The Broad Institute Genomics Platform"/>
            <consortium name="The Broad Institute Genome Sequencing Center for Infectious Disease"/>
            <person name="Wu L."/>
            <person name="Ma J."/>
        </authorList>
    </citation>
    <scope>NUCLEOTIDE SEQUENCE [LARGE SCALE GENOMIC DNA]</scope>
    <source>
        <strain evidence="7">CCUG 59189</strain>
    </source>
</reference>
<organism evidence="6 7">
    <name type="scientific">Paenibacillus puldeungensis</name>
    <dbReference type="NCBI Taxonomy" id="696536"/>
    <lineage>
        <taxon>Bacteria</taxon>
        <taxon>Bacillati</taxon>
        <taxon>Bacillota</taxon>
        <taxon>Bacilli</taxon>
        <taxon>Bacillales</taxon>
        <taxon>Paenibacillaceae</taxon>
        <taxon>Paenibacillus</taxon>
    </lineage>
</organism>
<keyword evidence="7" id="KW-1185">Reference proteome</keyword>
<dbReference type="Gene3D" id="1.10.510.10">
    <property type="entry name" value="Transferase(Phosphotransferase) domain 1"/>
    <property type="match status" value="1"/>
</dbReference>
<dbReference type="InterPro" id="IPR000792">
    <property type="entry name" value="Tscrpt_reg_LuxR_C"/>
</dbReference>
<dbReference type="Gene3D" id="1.10.10.10">
    <property type="entry name" value="Winged helix-like DNA-binding domain superfamily/Winged helix DNA-binding domain"/>
    <property type="match status" value="1"/>
</dbReference>
<dbReference type="InterPro" id="IPR036388">
    <property type="entry name" value="WH-like_DNA-bd_sf"/>
</dbReference>
<dbReference type="InterPro" id="IPR016032">
    <property type="entry name" value="Sig_transdc_resp-reg_C-effctor"/>
</dbReference>
<dbReference type="InterPro" id="IPR027417">
    <property type="entry name" value="P-loop_NTPase"/>
</dbReference>
<dbReference type="InterPro" id="IPR053159">
    <property type="entry name" value="Hybrid_Histidine_Kinase"/>
</dbReference>
<evidence type="ECO:0000256" key="2">
    <source>
        <dbReference type="ARBA" id="ARBA00023163"/>
    </source>
</evidence>
<evidence type="ECO:0000259" key="4">
    <source>
        <dbReference type="PROSITE" id="PS50011"/>
    </source>
</evidence>
<dbReference type="PRINTS" id="PR00038">
    <property type="entry name" value="HTHLUXR"/>
</dbReference>
<dbReference type="PROSITE" id="PS00622">
    <property type="entry name" value="HTH_LUXR_1"/>
    <property type="match status" value="1"/>
</dbReference>
<dbReference type="InterPro" id="IPR041664">
    <property type="entry name" value="AAA_16"/>
</dbReference>
<feature type="domain" description="Protein kinase" evidence="4">
    <location>
        <begin position="1"/>
        <end position="213"/>
    </location>
</feature>